<evidence type="ECO:0000256" key="1">
    <source>
        <dbReference type="ARBA" id="ARBA00004496"/>
    </source>
</evidence>
<evidence type="ECO:0000256" key="8">
    <source>
        <dbReference type="ARBA" id="ARBA00023163"/>
    </source>
</evidence>
<dbReference type="PANTHER" id="PTHR45526:SF1">
    <property type="entry name" value="TRANSCRIPTIONAL REGULATORY PROTEIN DCUR-RELATED"/>
    <property type="match status" value="1"/>
</dbReference>
<reference evidence="12" key="2">
    <citation type="submission" date="2014-10" db="EMBL/GenBank/DDBJ databases">
        <title>Comparative genomics of the Paenibacillus odorifer group.</title>
        <authorList>
            <person name="Tsai Y.-C."/>
            <person name="Martin N."/>
            <person name="Korlach J."/>
            <person name="Wiedmann M."/>
        </authorList>
    </citation>
    <scope>NUCLEOTIDE SEQUENCE [LARGE SCALE GENOMIC DNA]</scope>
    <source>
        <strain evidence="12">DSM 18334</strain>
    </source>
</reference>
<keyword evidence="8 9" id="KW-0804">Transcription</keyword>
<protein>
    <recommendedName>
        <fullName evidence="9">Transcriptional regulatory protein</fullName>
    </recommendedName>
</protein>
<dbReference type="InterPro" id="IPR011006">
    <property type="entry name" value="CheY-like_superfamily"/>
</dbReference>
<evidence type="ECO:0000256" key="7">
    <source>
        <dbReference type="ARBA" id="ARBA00023159"/>
    </source>
</evidence>
<dbReference type="GO" id="GO:0003700">
    <property type="term" value="F:DNA-binding transcription factor activity"/>
    <property type="evidence" value="ECO:0007669"/>
    <property type="project" value="InterPro"/>
</dbReference>
<dbReference type="GO" id="GO:0000156">
    <property type="term" value="F:phosphorelay response regulator activity"/>
    <property type="evidence" value="ECO:0007669"/>
    <property type="project" value="TreeGrafter"/>
</dbReference>
<keyword evidence="2 9" id="KW-0963">Cytoplasm</keyword>
<keyword evidence="7 9" id="KW-0010">Activator</keyword>
<dbReference type="InterPro" id="IPR051271">
    <property type="entry name" value="2C-system_Tx_regulators"/>
</dbReference>
<reference evidence="12" key="1">
    <citation type="submission" date="2014-08" db="EMBL/GenBank/DDBJ databases">
        <authorList>
            <person name="den Bakker H.C."/>
        </authorList>
    </citation>
    <scope>NUCLEOTIDE SEQUENCE [LARGE SCALE GENOMIC DNA]</scope>
    <source>
        <strain evidence="12">DSM 18334</strain>
    </source>
</reference>
<dbReference type="SUPFAM" id="SSF46785">
    <property type="entry name" value="Winged helix' DNA-binding domain"/>
    <property type="match status" value="1"/>
</dbReference>
<gene>
    <name evidence="12" type="ORF">PWYN_03835</name>
</gene>
<keyword evidence="6 9" id="KW-0238">DNA-binding</keyword>
<dbReference type="GO" id="GO:0003677">
    <property type="term" value="F:DNA binding"/>
    <property type="evidence" value="ECO:0007669"/>
    <property type="project" value="UniProtKB-KW"/>
</dbReference>
<evidence type="ECO:0000256" key="3">
    <source>
        <dbReference type="ARBA" id="ARBA00022553"/>
    </source>
</evidence>
<evidence type="ECO:0000256" key="6">
    <source>
        <dbReference type="ARBA" id="ARBA00023125"/>
    </source>
</evidence>
<evidence type="ECO:0000256" key="2">
    <source>
        <dbReference type="ARBA" id="ARBA00022490"/>
    </source>
</evidence>
<sequence>MIKVLIVEDDPMVAKFNKHYLEQIEGFQSVGWAASGDEAIELIEELEVDLILLDVYMQNTNGLQLLSFLRQQAKSVDAIVISAASDNISIRKALQFGAVDYLIKPFEFSRFAAAMTAYRENYFLMKKGENFNQQELDKLLRYRQEPEDGSPALPKGLTVGTLRSMWSIITTLSEGAFSTEELTAKSLISRISVRKYLAFLTEIGVLSMETSYGSVGRPVYMYRVTLKGNEIIEGLIK</sequence>
<dbReference type="Proteomes" id="UP000029734">
    <property type="component" value="Unassembled WGS sequence"/>
</dbReference>
<organism evidence="12 13">
    <name type="scientific">Paenibacillus wynnii</name>
    <dbReference type="NCBI Taxonomy" id="268407"/>
    <lineage>
        <taxon>Bacteria</taxon>
        <taxon>Bacillati</taxon>
        <taxon>Bacillota</taxon>
        <taxon>Bacilli</taxon>
        <taxon>Bacillales</taxon>
        <taxon>Paenibacillaceae</taxon>
        <taxon>Paenibacillus</taxon>
    </lineage>
</organism>
<keyword evidence="4 9" id="KW-0902">Two-component regulatory system</keyword>
<comment type="subcellular location">
    <subcellularLocation>
        <location evidence="1 9">Cytoplasm</location>
    </subcellularLocation>
</comment>
<dbReference type="SUPFAM" id="SSF52172">
    <property type="entry name" value="CheY-like"/>
    <property type="match status" value="1"/>
</dbReference>
<dbReference type="RefSeq" id="WP_036653144.1">
    <property type="nucleotide sequence ID" value="NZ_JQCR01000002.1"/>
</dbReference>
<evidence type="ECO:0000313" key="13">
    <source>
        <dbReference type="Proteomes" id="UP000029734"/>
    </source>
</evidence>
<dbReference type="PROSITE" id="PS50110">
    <property type="entry name" value="RESPONSE_REGULATORY"/>
    <property type="match status" value="1"/>
</dbReference>
<dbReference type="eggNOG" id="COG4565">
    <property type="taxonomic scope" value="Bacteria"/>
</dbReference>
<evidence type="ECO:0000259" key="11">
    <source>
        <dbReference type="PROSITE" id="PS50110"/>
    </source>
</evidence>
<dbReference type="PANTHER" id="PTHR45526">
    <property type="entry name" value="TRANSCRIPTIONAL REGULATORY PROTEIN DPIA"/>
    <property type="match status" value="1"/>
</dbReference>
<evidence type="ECO:0000256" key="9">
    <source>
        <dbReference type="PIRNR" id="PIRNR006171"/>
    </source>
</evidence>
<dbReference type="EMBL" id="JQCR01000002">
    <property type="protein sequence ID" value="KGE18591.1"/>
    <property type="molecule type" value="Genomic_DNA"/>
</dbReference>
<dbReference type="PIRSF" id="PIRSF006171">
    <property type="entry name" value="RR_citrat_malat"/>
    <property type="match status" value="1"/>
</dbReference>
<dbReference type="Pfam" id="PF00072">
    <property type="entry name" value="Response_reg"/>
    <property type="match status" value="1"/>
</dbReference>
<dbReference type="STRING" id="268407.PWYN_03835"/>
<evidence type="ECO:0000256" key="10">
    <source>
        <dbReference type="PROSITE-ProRule" id="PRU00169"/>
    </source>
</evidence>
<feature type="domain" description="Response regulatory" evidence="11">
    <location>
        <begin position="3"/>
        <end position="119"/>
    </location>
</feature>
<keyword evidence="3 10" id="KW-0597">Phosphoprotein</keyword>
<evidence type="ECO:0000256" key="5">
    <source>
        <dbReference type="ARBA" id="ARBA00023015"/>
    </source>
</evidence>
<dbReference type="InterPro" id="IPR036390">
    <property type="entry name" value="WH_DNA-bd_sf"/>
</dbReference>
<dbReference type="Gene3D" id="3.40.50.2300">
    <property type="match status" value="1"/>
</dbReference>
<dbReference type="InterPro" id="IPR001789">
    <property type="entry name" value="Sig_transdc_resp-reg_receiver"/>
</dbReference>
<dbReference type="AlphaFoldDB" id="A0A098M958"/>
<accession>A0A098M958</accession>
<comment type="caution">
    <text evidence="12">The sequence shown here is derived from an EMBL/GenBank/DDBJ whole genome shotgun (WGS) entry which is preliminary data.</text>
</comment>
<proteinExistence type="predicted"/>
<dbReference type="OrthoDB" id="9759232at2"/>
<dbReference type="GO" id="GO:0005737">
    <property type="term" value="C:cytoplasm"/>
    <property type="evidence" value="ECO:0007669"/>
    <property type="project" value="UniProtKB-SubCell"/>
</dbReference>
<feature type="modified residue" description="4-aspartylphosphate" evidence="10">
    <location>
        <position position="54"/>
    </location>
</feature>
<name>A0A098M958_9BACL</name>
<keyword evidence="5 9" id="KW-0805">Transcription regulation</keyword>
<evidence type="ECO:0000313" key="12">
    <source>
        <dbReference type="EMBL" id="KGE18591.1"/>
    </source>
</evidence>
<evidence type="ECO:0000256" key="4">
    <source>
        <dbReference type="ARBA" id="ARBA00023012"/>
    </source>
</evidence>
<dbReference type="InterPro" id="IPR024187">
    <property type="entry name" value="Sig_transdc_resp-reg_cit/mal"/>
</dbReference>
<keyword evidence="13" id="KW-1185">Reference proteome</keyword>
<dbReference type="SMART" id="SM00448">
    <property type="entry name" value="REC"/>
    <property type="match status" value="1"/>
</dbReference>